<dbReference type="SUPFAM" id="SSF51351">
    <property type="entry name" value="Triosephosphate isomerase (TIM)"/>
    <property type="match status" value="1"/>
</dbReference>
<evidence type="ECO:0000313" key="3">
    <source>
        <dbReference type="Proteomes" id="UP000632195"/>
    </source>
</evidence>
<organism evidence="2 3">
    <name type="scientific">Thermogymnomonas acidicola</name>
    <dbReference type="NCBI Taxonomy" id="399579"/>
    <lineage>
        <taxon>Archaea</taxon>
        <taxon>Methanobacteriati</taxon>
        <taxon>Thermoplasmatota</taxon>
        <taxon>Thermoplasmata</taxon>
        <taxon>Thermoplasmatales</taxon>
        <taxon>Thermogymnomonas</taxon>
    </lineage>
</organism>
<dbReference type="PROSITE" id="PS51440">
    <property type="entry name" value="TIM_2"/>
    <property type="match status" value="1"/>
</dbReference>
<dbReference type="Pfam" id="PF00121">
    <property type="entry name" value="TIM"/>
    <property type="match status" value="1"/>
</dbReference>
<dbReference type="Proteomes" id="UP000632195">
    <property type="component" value="Unassembled WGS sequence"/>
</dbReference>
<dbReference type="CDD" id="cd00311">
    <property type="entry name" value="TIM"/>
    <property type="match status" value="1"/>
</dbReference>
<dbReference type="InterPro" id="IPR035990">
    <property type="entry name" value="TIM_sf"/>
</dbReference>
<evidence type="ECO:0000313" key="2">
    <source>
        <dbReference type="EMBL" id="GGM70857.1"/>
    </source>
</evidence>
<dbReference type="AlphaFoldDB" id="A0AA37F991"/>
<dbReference type="GO" id="GO:0004807">
    <property type="term" value="F:triose-phosphate isomerase activity"/>
    <property type="evidence" value="ECO:0007669"/>
    <property type="project" value="InterPro"/>
</dbReference>
<comment type="caution">
    <text evidence="2">The sequence shown here is derived from an EMBL/GenBank/DDBJ whole genome shotgun (WGS) entry which is preliminary data.</text>
</comment>
<keyword evidence="1 2" id="KW-0413">Isomerase</keyword>
<reference evidence="2" key="1">
    <citation type="journal article" date="2014" name="Int. J. Syst. Evol. Microbiol.">
        <title>Complete genome sequence of Corynebacterium casei LMG S-19264T (=DSM 44701T), isolated from a smear-ripened cheese.</title>
        <authorList>
            <consortium name="US DOE Joint Genome Institute (JGI-PGF)"/>
            <person name="Walter F."/>
            <person name="Albersmeier A."/>
            <person name="Kalinowski J."/>
            <person name="Ruckert C."/>
        </authorList>
    </citation>
    <scope>NUCLEOTIDE SEQUENCE</scope>
    <source>
        <strain evidence="2">JCM 13583</strain>
    </source>
</reference>
<name>A0AA37F991_9ARCH</name>
<proteinExistence type="predicted"/>
<sequence>MADTLYIVNLKHYRNAVGRSFRSFMESMGRFRHVENVVFAIPHVNFPDAHAMDGFRFFAQDIDPSGFGAYTGSVSMDVAMEYGISGTLLNHSERRVSDERIASVVQRAASLSFDVVLCARDAEEVRRFSSLNCRYIAYEPPELIGGNISVSTARPEVIRQAVEIARASGKSLLVGAGIKSRGDVEKSIDLGASGILVASGVVLANSPPDALSSLIV</sequence>
<dbReference type="EMBL" id="BMNY01000001">
    <property type="protein sequence ID" value="GGM70857.1"/>
    <property type="molecule type" value="Genomic_DNA"/>
</dbReference>
<dbReference type="RefSeq" id="WP_188680210.1">
    <property type="nucleotide sequence ID" value="NZ_BMNY01000001.1"/>
</dbReference>
<gene>
    <name evidence="2" type="ORF">GCM10007108_06130</name>
</gene>
<accession>A0AA37F991</accession>
<dbReference type="NCBIfam" id="NF003302">
    <property type="entry name" value="PRK04302.1"/>
    <property type="match status" value="1"/>
</dbReference>
<keyword evidence="3" id="KW-1185">Reference proteome</keyword>
<reference evidence="2" key="2">
    <citation type="submission" date="2022-09" db="EMBL/GenBank/DDBJ databases">
        <authorList>
            <person name="Sun Q."/>
            <person name="Ohkuma M."/>
        </authorList>
    </citation>
    <scope>NUCLEOTIDE SEQUENCE</scope>
    <source>
        <strain evidence="2">JCM 13583</strain>
    </source>
</reference>
<evidence type="ECO:0000256" key="1">
    <source>
        <dbReference type="ARBA" id="ARBA00023235"/>
    </source>
</evidence>
<dbReference type="Gene3D" id="3.20.20.70">
    <property type="entry name" value="Aldolase class I"/>
    <property type="match status" value="1"/>
</dbReference>
<dbReference type="InterPro" id="IPR013785">
    <property type="entry name" value="Aldolase_TIM"/>
</dbReference>
<dbReference type="InterPro" id="IPR000652">
    <property type="entry name" value="Triosephosphate_isomerase"/>
</dbReference>
<protein>
    <submittedName>
        <fullName evidence="2">Triose-phosphate isomerase</fullName>
    </submittedName>
</protein>